<dbReference type="Gene3D" id="3.40.50.12370">
    <property type="match status" value="1"/>
</dbReference>
<evidence type="ECO:0000256" key="1">
    <source>
        <dbReference type="ARBA" id="ARBA00008791"/>
    </source>
</evidence>
<dbReference type="AlphaFoldDB" id="A0A444Q712"/>
<name>A0A444Q712_9MICO</name>
<gene>
    <name evidence="3" type="ORF">ELQ92_12830</name>
</gene>
<proteinExistence type="inferred from homology"/>
<comment type="similarity">
    <text evidence="1">Belongs to the universal stress protein A family.</text>
</comment>
<protein>
    <submittedName>
        <fullName evidence="3">Universal stress protein</fullName>
    </submittedName>
</protein>
<dbReference type="InterPro" id="IPR051688">
    <property type="entry name" value="USP_A"/>
</dbReference>
<dbReference type="Pfam" id="PF00582">
    <property type="entry name" value="Usp"/>
    <property type="match status" value="2"/>
</dbReference>
<evidence type="ECO:0000313" key="3">
    <source>
        <dbReference type="EMBL" id="RWZ59694.1"/>
    </source>
</evidence>
<evidence type="ECO:0000259" key="2">
    <source>
        <dbReference type="Pfam" id="PF00582"/>
    </source>
</evidence>
<keyword evidence="4" id="KW-1185">Reference proteome</keyword>
<dbReference type="PANTHER" id="PTHR43010">
    <property type="entry name" value="UNIVERSAL STRESS PROTEIN SLR1230"/>
    <property type="match status" value="1"/>
</dbReference>
<sequence length="292" mass="30663">MTVLVGFANGRGARDALELGVALADAFGLPLTVVTAARRSWGTPSISRVDAEFIDWSRRAADDDLAAARTRLTESAPQHDVTFRRVEGRSVPAALVQAARDEDATVIVLGSAADGSLGQVVLGSTADRLVHSSPVPVAVAPRAYRAPKDGIDRLTFAWAGNESEVPAIARLVALAESASARVRIVTFGLRRPAMFPPEVGLDAEEEVFVAWTAGVRVTFDSLRSRGLVGDDVETTIAVGADWRAAVDEVDWAPGDVLVIGSKPGGAVARVFMGSSATKIVRHSPVPVVLLPA</sequence>
<reference evidence="3 4" key="1">
    <citation type="submission" date="2018-12" db="EMBL/GenBank/DDBJ databases">
        <authorList>
            <person name="Li F."/>
        </authorList>
    </citation>
    <scope>NUCLEOTIDE SEQUENCE [LARGE SCALE GENOMIC DNA]</scope>
    <source>
        <strain evidence="3 4">8H24J-4-2</strain>
    </source>
</reference>
<feature type="domain" description="UspA" evidence="2">
    <location>
        <begin position="156"/>
        <end position="290"/>
    </location>
</feature>
<dbReference type="RefSeq" id="WP_128499584.1">
    <property type="nucleotide sequence ID" value="NZ_RZNC01000004.1"/>
</dbReference>
<dbReference type="PRINTS" id="PR01438">
    <property type="entry name" value="UNVRSLSTRESS"/>
</dbReference>
<dbReference type="PANTHER" id="PTHR43010:SF1">
    <property type="entry name" value="USPA DOMAIN-CONTAINING PROTEIN"/>
    <property type="match status" value="1"/>
</dbReference>
<feature type="domain" description="UspA" evidence="2">
    <location>
        <begin position="2"/>
        <end position="140"/>
    </location>
</feature>
<dbReference type="Proteomes" id="UP000288603">
    <property type="component" value="Unassembled WGS sequence"/>
</dbReference>
<dbReference type="InterPro" id="IPR006016">
    <property type="entry name" value="UspA"/>
</dbReference>
<accession>A0A444Q712</accession>
<dbReference type="CDD" id="cd00293">
    <property type="entry name" value="USP-like"/>
    <property type="match status" value="2"/>
</dbReference>
<dbReference type="SUPFAM" id="SSF52402">
    <property type="entry name" value="Adenine nucleotide alpha hydrolases-like"/>
    <property type="match status" value="2"/>
</dbReference>
<evidence type="ECO:0000313" key="4">
    <source>
        <dbReference type="Proteomes" id="UP000288603"/>
    </source>
</evidence>
<organism evidence="3 4">
    <name type="scientific">Labedella populi</name>
    <dbReference type="NCBI Taxonomy" id="2498850"/>
    <lineage>
        <taxon>Bacteria</taxon>
        <taxon>Bacillati</taxon>
        <taxon>Actinomycetota</taxon>
        <taxon>Actinomycetes</taxon>
        <taxon>Micrococcales</taxon>
        <taxon>Microbacteriaceae</taxon>
        <taxon>Labedella</taxon>
    </lineage>
</organism>
<comment type="caution">
    <text evidence="3">The sequence shown here is derived from an EMBL/GenBank/DDBJ whole genome shotgun (WGS) entry which is preliminary data.</text>
</comment>
<dbReference type="OrthoDB" id="5242641at2"/>
<dbReference type="InterPro" id="IPR006015">
    <property type="entry name" value="Universal_stress_UspA"/>
</dbReference>
<dbReference type="EMBL" id="RZNC01000004">
    <property type="protein sequence ID" value="RWZ59694.1"/>
    <property type="molecule type" value="Genomic_DNA"/>
</dbReference>